<dbReference type="SUPFAM" id="SSF101941">
    <property type="entry name" value="NAC domain"/>
    <property type="match status" value="3"/>
</dbReference>
<feature type="domain" description="NAC" evidence="7">
    <location>
        <begin position="998"/>
        <end position="1146"/>
    </location>
</feature>
<keyword evidence="9" id="KW-1185">Reference proteome</keyword>
<evidence type="ECO:0000313" key="8">
    <source>
        <dbReference type="EMBL" id="TXG50378.1"/>
    </source>
</evidence>
<feature type="compositionally biased region" description="Basic and acidic residues" evidence="6">
    <location>
        <begin position="862"/>
        <end position="878"/>
    </location>
</feature>
<comment type="subcellular location">
    <subcellularLocation>
        <location evidence="1">Nucleus</location>
    </subcellularLocation>
</comment>
<keyword evidence="4" id="KW-0804">Transcription</keyword>
<dbReference type="InterPro" id="IPR003441">
    <property type="entry name" value="NAC-dom"/>
</dbReference>
<feature type="region of interest" description="Disordered" evidence="6">
    <location>
        <begin position="906"/>
        <end position="925"/>
    </location>
</feature>
<dbReference type="PROSITE" id="PS51005">
    <property type="entry name" value="NAC"/>
    <property type="match status" value="3"/>
</dbReference>
<name>A0A5C7H006_9ROSI</name>
<feature type="region of interest" description="Disordered" evidence="6">
    <location>
        <begin position="343"/>
        <end position="367"/>
    </location>
</feature>
<dbReference type="GO" id="GO:0003677">
    <property type="term" value="F:DNA binding"/>
    <property type="evidence" value="ECO:0007669"/>
    <property type="project" value="UniProtKB-KW"/>
</dbReference>
<dbReference type="PRINTS" id="PR00114">
    <property type="entry name" value="STPHPHTASE"/>
</dbReference>
<protein>
    <recommendedName>
        <fullName evidence="7">NAC domain-containing protein</fullName>
    </recommendedName>
</protein>
<feature type="region of interest" description="Disordered" evidence="6">
    <location>
        <begin position="270"/>
        <end position="293"/>
    </location>
</feature>
<reference evidence="9" key="1">
    <citation type="journal article" date="2019" name="Gigascience">
        <title>De novo genome assembly of the endangered Acer yangbiense, a plant species with extremely small populations endemic to Yunnan Province, China.</title>
        <authorList>
            <person name="Yang J."/>
            <person name="Wariss H.M."/>
            <person name="Tao L."/>
            <person name="Zhang R."/>
            <person name="Yun Q."/>
            <person name="Hollingsworth P."/>
            <person name="Dao Z."/>
            <person name="Luo G."/>
            <person name="Guo H."/>
            <person name="Ma Y."/>
            <person name="Sun W."/>
        </authorList>
    </citation>
    <scope>NUCLEOTIDE SEQUENCE [LARGE SCALE GENOMIC DNA]</scope>
    <source>
        <strain evidence="9">cv. Malutang</strain>
    </source>
</reference>
<keyword evidence="3" id="KW-0238">DNA-binding</keyword>
<feature type="compositionally biased region" description="Polar residues" evidence="6">
    <location>
        <begin position="906"/>
        <end position="922"/>
    </location>
</feature>
<feature type="region of interest" description="Disordered" evidence="6">
    <location>
        <begin position="862"/>
        <end position="885"/>
    </location>
</feature>
<evidence type="ECO:0000256" key="3">
    <source>
        <dbReference type="ARBA" id="ARBA00023125"/>
    </source>
</evidence>
<feature type="compositionally biased region" description="Polar residues" evidence="6">
    <location>
        <begin position="345"/>
        <end position="355"/>
    </location>
</feature>
<dbReference type="SMART" id="SM00156">
    <property type="entry name" value="PP2Ac"/>
    <property type="match status" value="1"/>
</dbReference>
<evidence type="ECO:0000256" key="2">
    <source>
        <dbReference type="ARBA" id="ARBA00023015"/>
    </source>
</evidence>
<dbReference type="Pfam" id="PF02365">
    <property type="entry name" value="NAM"/>
    <property type="match status" value="3"/>
</dbReference>
<feature type="domain" description="NAC" evidence="7">
    <location>
        <begin position="6"/>
        <end position="154"/>
    </location>
</feature>
<gene>
    <name evidence="8" type="ORF">EZV62_022902</name>
</gene>
<dbReference type="GO" id="GO:0006355">
    <property type="term" value="P:regulation of DNA-templated transcription"/>
    <property type="evidence" value="ECO:0007669"/>
    <property type="project" value="InterPro"/>
</dbReference>
<dbReference type="Proteomes" id="UP000323000">
    <property type="component" value="Chromosome 11"/>
</dbReference>
<dbReference type="Gene3D" id="3.60.21.10">
    <property type="match status" value="1"/>
</dbReference>
<dbReference type="InterPro" id="IPR029052">
    <property type="entry name" value="Metallo-depent_PP-like"/>
</dbReference>
<evidence type="ECO:0000256" key="4">
    <source>
        <dbReference type="ARBA" id="ARBA00023163"/>
    </source>
</evidence>
<dbReference type="GO" id="GO:0016787">
    <property type="term" value="F:hydrolase activity"/>
    <property type="evidence" value="ECO:0007669"/>
    <property type="project" value="InterPro"/>
</dbReference>
<comment type="caution">
    <text evidence="8">The sequence shown here is derived from an EMBL/GenBank/DDBJ whole genome shotgun (WGS) entry which is preliminary data.</text>
</comment>
<feature type="compositionally biased region" description="Polar residues" evidence="6">
    <location>
        <begin position="283"/>
        <end position="293"/>
    </location>
</feature>
<dbReference type="GO" id="GO:0005634">
    <property type="term" value="C:nucleus"/>
    <property type="evidence" value="ECO:0007669"/>
    <property type="project" value="UniProtKB-SubCell"/>
</dbReference>
<feature type="domain" description="NAC" evidence="7">
    <location>
        <begin position="591"/>
        <end position="736"/>
    </location>
</feature>
<proteinExistence type="predicted"/>
<sequence>MRDMEEIVGYGFHPTNQQLVGLYLRKKRFDPNYSHPKITEIKINDYEPSELPGLALESYASERYFFVEPRYTNTKRKLVKRKTRGGTWKETGKKPDVKDKRSKEVIGTKRKLVFYQGPSTRNKNVRTNYVMDELHCKPDPLFKADFVVVRIKIKPNDSCDSSTTSESVISHHLTSDYSISSNRESQPLVNHSLYPNIEDLVTTNTSPEVEPLVPTVWNSLIDYNGLDQSSFPAQQTQIHLQQQVWDSLIDYNGLDQNSFPAQQTQIHLQQGSSHSCDFSSDSNVLNTPLGSEQENNWSNLQWDVQDEFSEKESVHSHTPDFHSTKSATGAAYVYGNSDESAVLSGDSSVSNSPLGNEQENNQSNSQLGVRDEFYGKETVHSPPYCFNLSMPVTEAYASQPQLYPDAMLIDDAYGFYDECLRKYGNANVCKHFTDLFDYLPLTALIESQVFCLHGGLSPSLDTLDNIRALDRIQEDKNVVTIFSAPNYCYGCGNMAAILEIGENMEQKFLQFDPAPHVSFKIEFWFLVKGETKETVIVIILLVGVILGLCSCEALEFQHPNFDLKCVKATVYSILLYYYIATSVSLSSVMEEVVGYGFHPTNEQLVGHYLRKKRLDPDYSHPKITEIKINDHEPSELLGESDASERYLFVAPRYTNTKRKLVKRRTRGGTWKATGKNPDVKNKRSKEVIGSKRKLVFYQGPSTRNKNARTNYVMDELHCKPDPLFKADFVVVRIKIKPNDSCDSSTTSESAISHQLTSDSGDLIAEVSQVESQQLPNNDLSCNSEDYSGDIMFSKVEPPQIHLQQQVCDSLIDYNELDQNSFPGQQMQIHLQQGSSHSKVSNVLNTPLGSEWESNWSILQRDVQSEKESGLSHTPDFHSTKPATGAPYVYSSSDESALLNGDYSLSNSPLGSEPENNWSNSQWGDPDEFYGKEPVHSRPSGSNLSMPVSEAYASQQQLYSDATLIDDPMLYGFSPMRENMASIACINNNYIPQSIENISALINGFHPTPQELIGHYLRKKRLDPDWPVQKIKDFNIYDFEPSQLPGLFSADQPDQQDWHFFCEPDYKFGNKNRVNRKTRGGNWKVTGKKRNIQDKRKNVIGWKITLVFYQGSGNSKHARTNWVMHEYHINHDSHFKREFVVVRIKKNPDTNPYIASTPNEGISSHIVASNSGNNDPKSALQIETQLHQESQAIQLNHIEKERDISFDKESQARLPKESQTILPNLIEQAGQSHPTNLIEQAGQSHTPDFNSSNLINVSDGNDVEDEDIAALLYGYGYGEWRMDFSSMCQQQSYQAVDENILPVQMGGVV</sequence>
<keyword evidence="5" id="KW-0539">Nucleus</keyword>
<feature type="compositionally biased region" description="Low complexity" evidence="6">
    <location>
        <begin position="356"/>
        <end position="366"/>
    </location>
</feature>
<evidence type="ECO:0000256" key="1">
    <source>
        <dbReference type="ARBA" id="ARBA00004123"/>
    </source>
</evidence>
<dbReference type="InterPro" id="IPR036093">
    <property type="entry name" value="NAC_dom_sf"/>
</dbReference>
<dbReference type="InterPro" id="IPR006186">
    <property type="entry name" value="Ser/Thr-sp_prot-phosphatase"/>
</dbReference>
<keyword evidence="2" id="KW-0805">Transcription regulation</keyword>
<dbReference type="InterPro" id="IPR004843">
    <property type="entry name" value="Calcineurin-like_PHP"/>
</dbReference>
<dbReference type="Gene3D" id="2.170.150.80">
    <property type="entry name" value="NAC domain"/>
    <property type="match status" value="3"/>
</dbReference>
<feature type="compositionally biased region" description="Low complexity" evidence="6">
    <location>
        <begin position="272"/>
        <end position="282"/>
    </location>
</feature>
<organism evidence="8 9">
    <name type="scientific">Acer yangbiense</name>
    <dbReference type="NCBI Taxonomy" id="1000413"/>
    <lineage>
        <taxon>Eukaryota</taxon>
        <taxon>Viridiplantae</taxon>
        <taxon>Streptophyta</taxon>
        <taxon>Embryophyta</taxon>
        <taxon>Tracheophyta</taxon>
        <taxon>Spermatophyta</taxon>
        <taxon>Magnoliopsida</taxon>
        <taxon>eudicotyledons</taxon>
        <taxon>Gunneridae</taxon>
        <taxon>Pentapetalae</taxon>
        <taxon>rosids</taxon>
        <taxon>malvids</taxon>
        <taxon>Sapindales</taxon>
        <taxon>Sapindaceae</taxon>
        <taxon>Hippocastanoideae</taxon>
        <taxon>Acereae</taxon>
        <taxon>Acer</taxon>
    </lineage>
</organism>
<evidence type="ECO:0000313" key="9">
    <source>
        <dbReference type="Proteomes" id="UP000323000"/>
    </source>
</evidence>
<evidence type="ECO:0000259" key="7">
    <source>
        <dbReference type="PROSITE" id="PS51005"/>
    </source>
</evidence>
<dbReference type="Pfam" id="PF00149">
    <property type="entry name" value="Metallophos"/>
    <property type="match status" value="1"/>
</dbReference>
<dbReference type="OrthoDB" id="737278at2759"/>
<dbReference type="EMBL" id="VAHF01000011">
    <property type="protein sequence ID" value="TXG50378.1"/>
    <property type="molecule type" value="Genomic_DNA"/>
</dbReference>
<accession>A0A5C7H006</accession>
<dbReference type="PANTHER" id="PTHR31989">
    <property type="entry name" value="NAC DOMAIN-CONTAINING PROTEIN 82-RELATED"/>
    <property type="match status" value="1"/>
</dbReference>
<evidence type="ECO:0000256" key="5">
    <source>
        <dbReference type="ARBA" id="ARBA00023242"/>
    </source>
</evidence>
<dbReference type="SUPFAM" id="SSF56300">
    <property type="entry name" value="Metallo-dependent phosphatases"/>
    <property type="match status" value="1"/>
</dbReference>
<evidence type="ECO:0000256" key="6">
    <source>
        <dbReference type="SAM" id="MobiDB-lite"/>
    </source>
</evidence>